<evidence type="ECO:0000313" key="10">
    <source>
        <dbReference type="Proteomes" id="UP000466694"/>
    </source>
</evidence>
<dbReference type="PANTHER" id="PTHR35535:SF1">
    <property type="entry name" value="HEAT SHOCK PROTEIN HSLJ"/>
    <property type="match status" value="1"/>
</dbReference>
<dbReference type="Gene3D" id="2.40.128.200">
    <property type="match status" value="1"/>
</dbReference>
<dbReference type="EMBL" id="WISZ01000153">
    <property type="protein sequence ID" value="MQX10559.1"/>
    <property type="molecule type" value="Genomic_DNA"/>
</dbReference>
<evidence type="ECO:0000313" key="9">
    <source>
        <dbReference type="Proteomes" id="UP000220353"/>
    </source>
</evidence>
<reference evidence="7 10" key="1">
    <citation type="journal article" date="2013" name="Genome Biol.">
        <title>Comparative genomics of the core and accessory genomes of 48 Sinorhizobium strains comprising five genospecies.</title>
        <authorList>
            <person name="Sugawara M."/>
            <person name="Epstein B."/>
            <person name="Badgley B.D."/>
            <person name="Unno T."/>
            <person name="Xu L."/>
            <person name="Reese J."/>
            <person name="Gyaneshwar P."/>
            <person name="Denny R."/>
            <person name="Mudge J."/>
            <person name="Bharti A.K."/>
            <person name="Farmer A.D."/>
            <person name="May G.D."/>
            <person name="Woodward J.E."/>
            <person name="Medigue C."/>
            <person name="Vallenet D."/>
            <person name="Lajus A."/>
            <person name="Rouy Z."/>
            <person name="Martinez-Vaz B."/>
            <person name="Tiffin P."/>
            <person name="Young N.D."/>
            <person name="Sadowsky M.J."/>
        </authorList>
    </citation>
    <scope>NUCLEOTIDE SEQUENCE [LARGE SCALE GENOMIC DNA]</scope>
    <source>
        <strain evidence="7 10">USDA205</strain>
    </source>
</reference>
<dbReference type="Pfam" id="PF03724">
    <property type="entry name" value="META"/>
    <property type="match status" value="1"/>
</dbReference>
<dbReference type="Gene3D" id="2.40.128.270">
    <property type="match status" value="1"/>
</dbReference>
<keyword evidence="2" id="KW-0472">Membrane</keyword>
<accession>A0A2A6LZN2</accession>
<evidence type="ECO:0000313" key="8">
    <source>
        <dbReference type="EMBL" id="PDT48073.1"/>
    </source>
</evidence>
<reference evidence="8 9" key="2">
    <citation type="submission" date="2017-09" db="EMBL/GenBank/DDBJ databases">
        <title>Comparative genomics of rhizobia isolated from Phaseolus vulgaris in China.</title>
        <authorList>
            <person name="Tong W."/>
        </authorList>
    </citation>
    <scope>NUCLEOTIDE SEQUENCE [LARGE SCALE GENOMIC DNA]</scope>
    <source>
        <strain evidence="8 9">PCH1</strain>
    </source>
</reference>
<gene>
    <name evidence="8" type="ORF">CO661_09335</name>
    <name evidence="7" type="ORF">GHK48_20360</name>
</gene>
<dbReference type="AlphaFoldDB" id="A0A2A6LZN2"/>
<dbReference type="InterPro" id="IPR036328">
    <property type="entry name" value="MliC_sf"/>
</dbReference>
<name>A0A2A6LZN2_RHIFR</name>
<dbReference type="InterPro" id="IPR038670">
    <property type="entry name" value="HslJ-like_sf"/>
</dbReference>
<evidence type="ECO:0000259" key="6">
    <source>
        <dbReference type="Pfam" id="PF09864"/>
    </source>
</evidence>
<organism evidence="8 9">
    <name type="scientific">Rhizobium fredii</name>
    <name type="common">Sinorhizobium fredii</name>
    <dbReference type="NCBI Taxonomy" id="380"/>
    <lineage>
        <taxon>Bacteria</taxon>
        <taxon>Pseudomonadati</taxon>
        <taxon>Pseudomonadota</taxon>
        <taxon>Alphaproteobacteria</taxon>
        <taxon>Hyphomicrobiales</taxon>
        <taxon>Rhizobiaceae</taxon>
        <taxon>Sinorhizobium/Ensifer group</taxon>
        <taxon>Sinorhizobium</taxon>
    </lineage>
</organism>
<feature type="domain" description="DUF306" evidence="5">
    <location>
        <begin position="48"/>
        <end position="149"/>
    </location>
</feature>
<evidence type="ECO:0000259" key="5">
    <source>
        <dbReference type="Pfam" id="PF03724"/>
    </source>
</evidence>
<dbReference type="PANTHER" id="PTHR35535">
    <property type="entry name" value="HEAT SHOCK PROTEIN HSLJ"/>
    <property type="match status" value="1"/>
</dbReference>
<dbReference type="Pfam" id="PF09864">
    <property type="entry name" value="MliC"/>
    <property type="match status" value="1"/>
</dbReference>
<keyword evidence="3" id="KW-0564">Palmitate</keyword>
<evidence type="ECO:0000256" key="1">
    <source>
        <dbReference type="ARBA" id="ARBA00022729"/>
    </source>
</evidence>
<evidence type="ECO:0000256" key="3">
    <source>
        <dbReference type="ARBA" id="ARBA00023139"/>
    </source>
</evidence>
<evidence type="ECO:0000313" key="7">
    <source>
        <dbReference type="EMBL" id="MQX10559.1"/>
    </source>
</evidence>
<dbReference type="InterPro" id="IPR018660">
    <property type="entry name" value="MliC"/>
</dbReference>
<dbReference type="Proteomes" id="UP000466694">
    <property type="component" value="Unassembled WGS sequence"/>
</dbReference>
<keyword evidence="1" id="KW-0732">Signal</keyword>
<reference evidence="7" key="3">
    <citation type="submission" date="2019-10" db="EMBL/GenBank/DDBJ databases">
        <authorList>
            <person name="Sugawara M."/>
            <person name="Epstein B."/>
            <person name="Badgley B."/>
            <person name="Unno T."/>
            <person name="Xu L."/>
            <person name="Reese J."/>
            <person name="Gyaneshwar P."/>
            <person name="Denny R."/>
            <person name="Mudege J."/>
            <person name="Bharti A."/>
            <person name="Farmer A."/>
            <person name="May G."/>
            <person name="Woodward J."/>
            <person name="Medigue C."/>
            <person name="Vallenet D."/>
            <person name="Lajus A."/>
            <person name="Rouy Z."/>
            <person name="Martinez-Vaz B."/>
            <person name="Tiffin P."/>
            <person name="Young N."/>
            <person name="Sadowsky M."/>
        </authorList>
    </citation>
    <scope>NUCLEOTIDE SEQUENCE</scope>
    <source>
        <strain evidence="7">USDA205</strain>
    </source>
</reference>
<comment type="caution">
    <text evidence="8">The sequence shown here is derived from an EMBL/GenBank/DDBJ whole genome shotgun (WGS) entry which is preliminary data.</text>
</comment>
<evidence type="ECO:0000256" key="4">
    <source>
        <dbReference type="ARBA" id="ARBA00023288"/>
    </source>
</evidence>
<dbReference type="InterPro" id="IPR005184">
    <property type="entry name" value="DUF306_Meta_HslJ"/>
</dbReference>
<keyword evidence="4" id="KW-0449">Lipoprotein</keyword>
<dbReference type="InterPro" id="IPR053147">
    <property type="entry name" value="Hsp_HslJ-like"/>
</dbReference>
<dbReference type="Proteomes" id="UP000220353">
    <property type="component" value="Unassembled WGS sequence"/>
</dbReference>
<dbReference type="EMBL" id="NWTC01000006">
    <property type="protein sequence ID" value="PDT48073.1"/>
    <property type="molecule type" value="Genomic_DNA"/>
</dbReference>
<sequence>MRRQRRADLREEFPMLKALTAASCACVMIELASMQSVAAENVPPELIGSWLAEDIGGGGVIDDLETVLEIHEDGTYGGMGGCNMFTGVFSLSERTITFGPTAAARTLCAPAIMEQEQKFLDTLKNELTWKVDGTRLTLTGSNDAPVMRFVSAESASSGIAEVTLRIPGAGAADRQRVRYDCGGETVEAEYINAGSVSLVTFSIGGHYIVASGVLSGSGARYAGDRYIWWTEGDEATLFDVSKGEEDPGILCERRG</sequence>
<dbReference type="SUPFAM" id="SSF141488">
    <property type="entry name" value="YdhA-like"/>
    <property type="match status" value="1"/>
</dbReference>
<protein>
    <submittedName>
        <fullName evidence="7">META domain-containing protein</fullName>
    </submittedName>
</protein>
<feature type="domain" description="C-type lysozyme inhibitor" evidence="6">
    <location>
        <begin position="179"/>
        <end position="243"/>
    </location>
</feature>
<evidence type="ECO:0000256" key="2">
    <source>
        <dbReference type="ARBA" id="ARBA00023136"/>
    </source>
</evidence>
<proteinExistence type="predicted"/>